<dbReference type="OrthoDB" id="10691064at2759"/>
<dbReference type="Proteomes" id="UP000039865">
    <property type="component" value="Unassembled WGS sequence"/>
</dbReference>
<proteinExistence type="predicted"/>
<protein>
    <submittedName>
        <fullName evidence="2">Uncharacterized protein</fullName>
    </submittedName>
</protein>
<gene>
    <name evidence="2" type="primary">Contig6841.g7313</name>
    <name evidence="2" type="ORF">STYLEM_14254</name>
</gene>
<feature type="region of interest" description="Disordered" evidence="1">
    <location>
        <begin position="854"/>
        <end position="895"/>
    </location>
</feature>
<feature type="compositionally biased region" description="Polar residues" evidence="1">
    <location>
        <begin position="487"/>
        <end position="513"/>
    </location>
</feature>
<feature type="compositionally biased region" description="Polar residues" evidence="1">
    <location>
        <begin position="187"/>
        <end position="202"/>
    </location>
</feature>
<feature type="region of interest" description="Disordered" evidence="1">
    <location>
        <begin position="1037"/>
        <end position="1057"/>
    </location>
</feature>
<evidence type="ECO:0000313" key="3">
    <source>
        <dbReference type="Proteomes" id="UP000039865"/>
    </source>
</evidence>
<evidence type="ECO:0000256" key="1">
    <source>
        <dbReference type="SAM" id="MobiDB-lite"/>
    </source>
</evidence>
<dbReference type="AlphaFoldDB" id="A0A078AT42"/>
<feature type="compositionally biased region" description="Low complexity" evidence="1">
    <location>
        <begin position="203"/>
        <end position="212"/>
    </location>
</feature>
<dbReference type="InParanoid" id="A0A078AT42"/>
<feature type="region of interest" description="Disordered" evidence="1">
    <location>
        <begin position="629"/>
        <end position="661"/>
    </location>
</feature>
<feature type="compositionally biased region" description="Polar residues" evidence="1">
    <location>
        <begin position="1037"/>
        <end position="1051"/>
    </location>
</feature>
<feature type="region of interest" description="Disordered" evidence="1">
    <location>
        <begin position="75"/>
        <end position="96"/>
    </location>
</feature>
<feature type="region of interest" description="Disordered" evidence="1">
    <location>
        <begin position="724"/>
        <end position="752"/>
    </location>
</feature>
<keyword evidence="3" id="KW-1185">Reference proteome</keyword>
<sequence length="1082" mass="127094">MESYNKDVIFSSITPTKNPSLIQSYDLEPQSSVSPIIFKTDNQYMRNLHMGDNDSEILQSYIKIRDSLRDHNSRLSTARQTNFQETNSQSTTPNKNMNLNFNIENRLNSIKVDLSTPQTSIVNENKIKIIQNIENEVVSKMLLQRMQDKSIRQSQDSSRVIQLQEVQQLKNINIDIQDLKKHLEASHQQLMSQEQQSISTHRSQTSTNQNTQQYQQLVSQNDINNFNNIDMPNSIHQQNNYQKSYQFNQVQPQMSIQMANDILNERTSNFQNSYNNQAIGLGDPRNLDVYSFMLEKSPYNINPPQQRAQSSTKKCNTGGYKPPRSASCQKQRDNSKSNNSFNNSISKQNGFLKQYEQDLEPIKFTPKEAKQSGERLYKQHQIYQYRLDQKKQARNDEIDSKMKDKPTICKKSQQIIENGPSISTYDLQEQLRRHQNCYYKHSHSTIDHCSNHGENKENHKIHYIQEHTFKNVNGWLNDHSVVEKRQSTPVQQINSHQRSNSQLNRANSRLASNKNDEVKKQLRFQSEKKVKFQQDYRPQSEYIKRFDNKTDDNNYHSFGPNIEDYNQVRMSRQVEIQPTVYEPKLINSSYDQGENMLKKLCQQYNMKFDSINQRDTSALEDIVDSQMQKQQRSYQEPQRSERNHYNNQRLIPQKDLKHKKQSSIITKIKQFKDESDNNNSYFNQQILHGKPSNIEQHKVIKKLNPRNKDDLFRQNLRSIDQSYNQVRGSRSRSPLKELTPRYQQKSQGENTYERTVQWKSQIDIQNKIKRMQQNQDEQKDCVFKPQITAYPFQDEQTSQQEKANISYRENQSPINTSRHTTQNYSQISQKKIALKELQKQKYPNQILNLKTSQKQGNDYCSSPHCNSQEKLLKQQRQSSKSLMVDPSQQNKNPTRSPIKKFHIQRIQVQEPTEQNLKTIVNQYLQKKDELKKPKFILKKQSAFDNNPEIIEEVKDLNKRFQKISTSLHQDLIDVDDININSSFMQNNSISGNNGLIRGISSSKDQSEMSQQLEFTLRNQTLQSLQSQALDNISKLNQNRFNDSKQSQQTNELNDKDKMQTSADLRYNRARQVLTTAKQQILN</sequence>
<feature type="region of interest" description="Disordered" evidence="1">
    <location>
        <begin position="298"/>
        <end position="346"/>
    </location>
</feature>
<feature type="compositionally biased region" description="Polar residues" evidence="1">
    <location>
        <begin position="741"/>
        <end position="752"/>
    </location>
</feature>
<feature type="region of interest" description="Disordered" evidence="1">
    <location>
        <begin position="187"/>
        <end position="212"/>
    </location>
</feature>
<dbReference type="EMBL" id="CCKQ01013514">
    <property type="protein sequence ID" value="CDW85181.1"/>
    <property type="molecule type" value="Genomic_DNA"/>
</dbReference>
<reference evidence="2 3" key="1">
    <citation type="submission" date="2014-06" db="EMBL/GenBank/DDBJ databases">
        <authorList>
            <person name="Swart Estienne"/>
        </authorList>
    </citation>
    <scope>NUCLEOTIDE SEQUENCE [LARGE SCALE GENOMIC DNA]</scope>
    <source>
        <strain evidence="2 3">130c</strain>
    </source>
</reference>
<feature type="region of interest" description="Disordered" evidence="1">
    <location>
        <begin position="486"/>
        <end position="516"/>
    </location>
</feature>
<organism evidence="2 3">
    <name type="scientific">Stylonychia lemnae</name>
    <name type="common">Ciliate</name>
    <dbReference type="NCBI Taxonomy" id="5949"/>
    <lineage>
        <taxon>Eukaryota</taxon>
        <taxon>Sar</taxon>
        <taxon>Alveolata</taxon>
        <taxon>Ciliophora</taxon>
        <taxon>Intramacronucleata</taxon>
        <taxon>Spirotrichea</taxon>
        <taxon>Stichotrichia</taxon>
        <taxon>Sporadotrichida</taxon>
        <taxon>Oxytrichidae</taxon>
        <taxon>Stylonychinae</taxon>
        <taxon>Stylonychia</taxon>
    </lineage>
</organism>
<name>A0A078AT42_STYLE</name>
<evidence type="ECO:0000313" key="2">
    <source>
        <dbReference type="EMBL" id="CDW85181.1"/>
    </source>
</evidence>
<feature type="compositionally biased region" description="Polar residues" evidence="1">
    <location>
        <begin position="299"/>
        <end position="315"/>
    </location>
</feature>
<feature type="compositionally biased region" description="Low complexity" evidence="1">
    <location>
        <begin position="336"/>
        <end position="346"/>
    </location>
</feature>
<accession>A0A078AT42</accession>